<organism evidence="3 4">
    <name type="scientific">Desulfacinum infernum DSM 9756</name>
    <dbReference type="NCBI Taxonomy" id="1121391"/>
    <lineage>
        <taxon>Bacteria</taxon>
        <taxon>Pseudomonadati</taxon>
        <taxon>Thermodesulfobacteriota</taxon>
        <taxon>Syntrophobacteria</taxon>
        <taxon>Syntrophobacterales</taxon>
        <taxon>Syntrophobacteraceae</taxon>
        <taxon>Desulfacinum</taxon>
    </lineage>
</organism>
<dbReference type="GO" id="GO:0005524">
    <property type="term" value="F:ATP binding"/>
    <property type="evidence" value="ECO:0007669"/>
    <property type="project" value="UniProtKB-KW"/>
</dbReference>
<gene>
    <name evidence="2" type="primary">gatC</name>
    <name evidence="3" type="ORF">SAMN02745206_02619</name>
</gene>
<name>A0A1M5EB46_9BACT</name>
<dbReference type="SUPFAM" id="SSF141000">
    <property type="entry name" value="Glu-tRNAGln amidotransferase C subunit"/>
    <property type="match status" value="1"/>
</dbReference>
<dbReference type="Pfam" id="PF02686">
    <property type="entry name" value="GatC"/>
    <property type="match status" value="1"/>
</dbReference>
<evidence type="ECO:0000313" key="3">
    <source>
        <dbReference type="EMBL" id="SHF76364.1"/>
    </source>
</evidence>
<evidence type="ECO:0000256" key="2">
    <source>
        <dbReference type="HAMAP-Rule" id="MF_00122"/>
    </source>
</evidence>
<dbReference type="InterPro" id="IPR036113">
    <property type="entry name" value="Asp/Glu-ADT_sf_sub_c"/>
</dbReference>
<sequence length="96" mass="10851">MKEKITREEVRHVADLARLDLNPDEEVQMTQQLNAILDYMEKLNEVDTSQVEPTTHAVERANVFREDVVGPSLQRDSALANAPQTDGVHFVVPKVI</sequence>
<dbReference type="HAMAP" id="MF_00122">
    <property type="entry name" value="GatC"/>
    <property type="match status" value="1"/>
</dbReference>
<dbReference type="GO" id="GO:0006412">
    <property type="term" value="P:translation"/>
    <property type="evidence" value="ECO:0007669"/>
    <property type="project" value="UniProtKB-UniRule"/>
</dbReference>
<comment type="catalytic activity">
    <reaction evidence="2">
        <text>L-aspartyl-tRNA(Asn) + L-glutamine + ATP + H2O = L-asparaginyl-tRNA(Asn) + L-glutamate + ADP + phosphate + 2 H(+)</text>
        <dbReference type="Rhea" id="RHEA:14513"/>
        <dbReference type="Rhea" id="RHEA-COMP:9674"/>
        <dbReference type="Rhea" id="RHEA-COMP:9677"/>
        <dbReference type="ChEBI" id="CHEBI:15377"/>
        <dbReference type="ChEBI" id="CHEBI:15378"/>
        <dbReference type="ChEBI" id="CHEBI:29985"/>
        <dbReference type="ChEBI" id="CHEBI:30616"/>
        <dbReference type="ChEBI" id="CHEBI:43474"/>
        <dbReference type="ChEBI" id="CHEBI:58359"/>
        <dbReference type="ChEBI" id="CHEBI:78515"/>
        <dbReference type="ChEBI" id="CHEBI:78516"/>
        <dbReference type="ChEBI" id="CHEBI:456216"/>
    </reaction>
</comment>
<keyword evidence="2" id="KW-0547">Nucleotide-binding</keyword>
<dbReference type="RefSeq" id="WP_073040198.1">
    <property type="nucleotide sequence ID" value="NZ_FQVB01000026.1"/>
</dbReference>
<comment type="similarity">
    <text evidence="2">Belongs to the GatC family.</text>
</comment>
<dbReference type="Gene3D" id="1.10.20.60">
    <property type="entry name" value="Glu-tRNAGln amidotransferase C subunit, N-terminal domain"/>
    <property type="match status" value="1"/>
</dbReference>
<dbReference type="GO" id="GO:0006450">
    <property type="term" value="P:regulation of translational fidelity"/>
    <property type="evidence" value="ECO:0007669"/>
    <property type="project" value="InterPro"/>
</dbReference>
<keyword evidence="4" id="KW-1185">Reference proteome</keyword>
<proteinExistence type="inferred from homology"/>
<dbReference type="GO" id="GO:0016740">
    <property type="term" value="F:transferase activity"/>
    <property type="evidence" value="ECO:0007669"/>
    <property type="project" value="UniProtKB-KW"/>
</dbReference>
<dbReference type="GO" id="GO:0070681">
    <property type="term" value="P:glutaminyl-tRNAGln biosynthesis via transamidation"/>
    <property type="evidence" value="ECO:0007669"/>
    <property type="project" value="TreeGrafter"/>
</dbReference>
<accession>A0A1M5EB46</accession>
<dbReference type="EC" id="6.3.5.-" evidence="2"/>
<dbReference type="PANTHER" id="PTHR15004">
    <property type="entry name" value="GLUTAMYL-TRNA(GLN) AMIDOTRANSFERASE SUBUNIT C, MITOCHONDRIAL"/>
    <property type="match status" value="1"/>
</dbReference>
<dbReference type="PANTHER" id="PTHR15004:SF0">
    <property type="entry name" value="GLUTAMYL-TRNA(GLN) AMIDOTRANSFERASE SUBUNIT C, MITOCHONDRIAL"/>
    <property type="match status" value="1"/>
</dbReference>
<dbReference type="STRING" id="1121391.SAMN02745206_02619"/>
<dbReference type="InterPro" id="IPR003837">
    <property type="entry name" value="GatC"/>
</dbReference>
<comment type="catalytic activity">
    <reaction evidence="2">
        <text>L-glutamyl-tRNA(Gln) + L-glutamine + ATP + H2O = L-glutaminyl-tRNA(Gln) + L-glutamate + ADP + phosphate + H(+)</text>
        <dbReference type="Rhea" id="RHEA:17521"/>
        <dbReference type="Rhea" id="RHEA-COMP:9681"/>
        <dbReference type="Rhea" id="RHEA-COMP:9684"/>
        <dbReference type="ChEBI" id="CHEBI:15377"/>
        <dbReference type="ChEBI" id="CHEBI:15378"/>
        <dbReference type="ChEBI" id="CHEBI:29985"/>
        <dbReference type="ChEBI" id="CHEBI:30616"/>
        <dbReference type="ChEBI" id="CHEBI:43474"/>
        <dbReference type="ChEBI" id="CHEBI:58359"/>
        <dbReference type="ChEBI" id="CHEBI:78520"/>
        <dbReference type="ChEBI" id="CHEBI:78521"/>
        <dbReference type="ChEBI" id="CHEBI:456216"/>
    </reaction>
</comment>
<dbReference type="OrthoDB" id="9813938at2"/>
<keyword evidence="1 2" id="KW-0067">ATP-binding</keyword>
<evidence type="ECO:0000256" key="1">
    <source>
        <dbReference type="ARBA" id="ARBA00022840"/>
    </source>
</evidence>
<dbReference type="NCBIfam" id="TIGR00135">
    <property type="entry name" value="gatC"/>
    <property type="match status" value="1"/>
</dbReference>
<dbReference type="GO" id="GO:0050566">
    <property type="term" value="F:asparaginyl-tRNA synthase (glutamine-hydrolyzing) activity"/>
    <property type="evidence" value="ECO:0007669"/>
    <property type="project" value="RHEA"/>
</dbReference>
<comment type="subunit">
    <text evidence="2">Heterotrimer of A, B and C subunits.</text>
</comment>
<dbReference type="AlphaFoldDB" id="A0A1M5EB46"/>
<keyword evidence="3" id="KW-0808">Transferase</keyword>
<comment type="function">
    <text evidence="2">Allows the formation of correctly charged Asn-tRNA(Asn) or Gln-tRNA(Gln) through the transamidation of misacylated Asp-tRNA(Asn) or Glu-tRNA(Gln) in organisms which lack either or both of asparaginyl-tRNA or glutaminyl-tRNA synthetases. The reaction takes place in the presence of glutamine and ATP through an activated phospho-Asp-tRNA(Asn) or phospho-Glu-tRNA(Gln).</text>
</comment>
<reference evidence="4" key="1">
    <citation type="submission" date="2016-11" db="EMBL/GenBank/DDBJ databases">
        <authorList>
            <person name="Varghese N."/>
            <person name="Submissions S."/>
        </authorList>
    </citation>
    <scope>NUCLEOTIDE SEQUENCE [LARGE SCALE GENOMIC DNA]</scope>
    <source>
        <strain evidence="4">DSM 9756</strain>
    </source>
</reference>
<evidence type="ECO:0000313" key="4">
    <source>
        <dbReference type="Proteomes" id="UP000184076"/>
    </source>
</evidence>
<dbReference type="Proteomes" id="UP000184076">
    <property type="component" value="Unassembled WGS sequence"/>
</dbReference>
<keyword evidence="2" id="KW-0648">Protein biosynthesis</keyword>
<dbReference type="EMBL" id="FQVB01000026">
    <property type="protein sequence ID" value="SHF76364.1"/>
    <property type="molecule type" value="Genomic_DNA"/>
</dbReference>
<protein>
    <recommendedName>
        <fullName evidence="2">Aspartyl/glutamyl-tRNA(Asn/Gln) amidotransferase subunit C</fullName>
        <shortName evidence="2">Asp/Glu-ADT subunit C</shortName>
        <ecNumber evidence="2">6.3.5.-</ecNumber>
    </recommendedName>
</protein>
<dbReference type="GO" id="GO:0050567">
    <property type="term" value="F:glutaminyl-tRNA synthase (glutamine-hydrolyzing) activity"/>
    <property type="evidence" value="ECO:0007669"/>
    <property type="project" value="UniProtKB-UniRule"/>
</dbReference>
<keyword evidence="2" id="KW-0436">Ligase</keyword>